<dbReference type="InterPro" id="IPR036641">
    <property type="entry name" value="HPT_dom_sf"/>
</dbReference>
<reference evidence="3 4" key="1">
    <citation type="submission" date="2017-10" db="EMBL/GenBank/DDBJ databases">
        <title>A novel species of cold-tolerant Malassezia isolated from bats.</title>
        <authorList>
            <person name="Lorch J.M."/>
            <person name="Palmer J.M."/>
            <person name="Vanderwolf K.J."/>
            <person name="Schmidt K.Z."/>
            <person name="Verant M.L."/>
            <person name="Weller T.J."/>
            <person name="Blehert D.S."/>
        </authorList>
    </citation>
    <scope>NUCLEOTIDE SEQUENCE [LARGE SCALE GENOMIC DNA]</scope>
    <source>
        <strain evidence="3 4">NWHC:44797-103</strain>
    </source>
</reference>
<dbReference type="EMBL" id="KZ454989">
    <property type="protein sequence ID" value="PKI84617.1"/>
    <property type="molecule type" value="Genomic_DNA"/>
</dbReference>
<name>A0A2N1JDJ0_9BASI</name>
<sequence>MDEGDEYDFSKSLVNNYFEQAESTFDKMDKALASGNLQDLSTLGHFLKGSSAAIGVVKVRNSCEAMQHYGTCRDADGITELSRDGAVHKLTETLGCVKLQYKEAESTLRSFFGE</sequence>
<dbReference type="Gene3D" id="1.20.120.160">
    <property type="entry name" value="HPT domain"/>
    <property type="match status" value="1"/>
</dbReference>
<organism evidence="3 4">
    <name type="scientific">Malassezia vespertilionis</name>
    <dbReference type="NCBI Taxonomy" id="2020962"/>
    <lineage>
        <taxon>Eukaryota</taxon>
        <taxon>Fungi</taxon>
        <taxon>Dikarya</taxon>
        <taxon>Basidiomycota</taxon>
        <taxon>Ustilaginomycotina</taxon>
        <taxon>Malasseziomycetes</taxon>
        <taxon>Malasseziales</taxon>
        <taxon>Malasseziaceae</taxon>
        <taxon>Malassezia</taxon>
    </lineage>
</organism>
<dbReference type="SUPFAM" id="SSF47226">
    <property type="entry name" value="Histidine-containing phosphotransfer domain, HPT domain"/>
    <property type="match status" value="1"/>
</dbReference>
<accession>A0A2N1JDJ0</accession>
<evidence type="ECO:0000313" key="4">
    <source>
        <dbReference type="Proteomes" id="UP000232875"/>
    </source>
</evidence>
<evidence type="ECO:0000313" key="3">
    <source>
        <dbReference type="EMBL" id="PKI84617.1"/>
    </source>
</evidence>
<dbReference type="GO" id="GO:0005634">
    <property type="term" value="C:nucleus"/>
    <property type="evidence" value="ECO:0007669"/>
    <property type="project" value="TreeGrafter"/>
</dbReference>
<dbReference type="InterPro" id="IPR008207">
    <property type="entry name" value="Sig_transdc_His_kin_Hpt_dom"/>
</dbReference>
<dbReference type="OrthoDB" id="1673781at2759"/>
<gene>
    <name evidence="3" type="ORF">MVES_001767</name>
</gene>
<dbReference type="InterPro" id="IPR045871">
    <property type="entry name" value="AHP1-5/YPD1"/>
</dbReference>
<dbReference type="PANTHER" id="PTHR28242">
    <property type="entry name" value="PHOSPHORELAY INTERMEDIATE PROTEIN YPD1"/>
    <property type="match status" value="1"/>
</dbReference>
<dbReference type="GO" id="GO:0043424">
    <property type="term" value="F:protein histidine kinase binding"/>
    <property type="evidence" value="ECO:0007669"/>
    <property type="project" value="InterPro"/>
</dbReference>
<evidence type="ECO:0000256" key="1">
    <source>
        <dbReference type="PROSITE-ProRule" id="PRU00110"/>
    </source>
</evidence>
<dbReference type="Pfam" id="PF01627">
    <property type="entry name" value="Hpt"/>
    <property type="match status" value="1"/>
</dbReference>
<feature type="domain" description="HPt" evidence="2">
    <location>
        <begin position="6"/>
        <end position="111"/>
    </location>
</feature>
<dbReference type="SMART" id="SM00073">
    <property type="entry name" value="HPT"/>
    <property type="match status" value="1"/>
</dbReference>
<protein>
    <recommendedName>
        <fullName evidence="2">HPt domain-containing protein</fullName>
    </recommendedName>
</protein>
<dbReference type="CDD" id="cd00088">
    <property type="entry name" value="HPT"/>
    <property type="match status" value="1"/>
</dbReference>
<dbReference type="AlphaFoldDB" id="A0A2N1JDJ0"/>
<dbReference type="GO" id="GO:0009927">
    <property type="term" value="F:histidine phosphotransfer kinase activity"/>
    <property type="evidence" value="ECO:0007669"/>
    <property type="project" value="InterPro"/>
</dbReference>
<keyword evidence="4" id="KW-1185">Reference proteome</keyword>
<proteinExistence type="predicted"/>
<dbReference type="PANTHER" id="PTHR28242:SF52">
    <property type="entry name" value="PHOSPHORELAY INTERMEDIATE PROTEIN YPD1"/>
    <property type="match status" value="1"/>
</dbReference>
<dbReference type="STRING" id="2020962.A0A2N1JDJ0"/>
<dbReference type="GO" id="GO:0005737">
    <property type="term" value="C:cytoplasm"/>
    <property type="evidence" value="ECO:0007669"/>
    <property type="project" value="TreeGrafter"/>
</dbReference>
<dbReference type="Proteomes" id="UP000232875">
    <property type="component" value="Unassembled WGS sequence"/>
</dbReference>
<keyword evidence="1" id="KW-0597">Phosphoprotein</keyword>
<evidence type="ECO:0000259" key="2">
    <source>
        <dbReference type="PROSITE" id="PS50894"/>
    </source>
</evidence>
<dbReference type="PROSITE" id="PS50894">
    <property type="entry name" value="HPT"/>
    <property type="match status" value="1"/>
</dbReference>
<feature type="modified residue" description="Phosphohistidine" evidence="1">
    <location>
        <position position="45"/>
    </location>
</feature>
<dbReference type="GO" id="GO:0000160">
    <property type="term" value="P:phosphorelay signal transduction system"/>
    <property type="evidence" value="ECO:0007669"/>
    <property type="project" value="InterPro"/>
</dbReference>